<name>A0ABN2L4M3_9MICO</name>
<dbReference type="Proteomes" id="UP001501475">
    <property type="component" value="Unassembled WGS sequence"/>
</dbReference>
<keyword evidence="4" id="KW-1185">Reference proteome</keyword>
<accession>A0ABN2L4M3</accession>
<evidence type="ECO:0000256" key="1">
    <source>
        <dbReference type="SAM" id="MobiDB-lite"/>
    </source>
</evidence>
<dbReference type="RefSeq" id="WP_344068761.1">
    <property type="nucleotide sequence ID" value="NZ_BAAAPN010000103.1"/>
</dbReference>
<keyword evidence="2" id="KW-0732">Signal</keyword>
<gene>
    <name evidence="3" type="ORF">GCM10009810_35010</name>
</gene>
<feature type="signal peptide" evidence="2">
    <location>
        <begin position="1"/>
        <end position="19"/>
    </location>
</feature>
<comment type="caution">
    <text evidence="3">The sequence shown here is derived from an EMBL/GenBank/DDBJ whole genome shotgun (WGS) entry which is preliminary data.</text>
</comment>
<evidence type="ECO:0000256" key="2">
    <source>
        <dbReference type="SAM" id="SignalP"/>
    </source>
</evidence>
<evidence type="ECO:0000313" key="4">
    <source>
        <dbReference type="Proteomes" id="UP001501475"/>
    </source>
</evidence>
<feature type="chain" id="PRO_5045868443" evidence="2">
    <location>
        <begin position="20"/>
        <end position="498"/>
    </location>
</feature>
<reference evidence="3 4" key="1">
    <citation type="journal article" date="2019" name="Int. J. Syst. Evol. Microbiol.">
        <title>The Global Catalogue of Microorganisms (GCM) 10K type strain sequencing project: providing services to taxonomists for standard genome sequencing and annotation.</title>
        <authorList>
            <consortium name="The Broad Institute Genomics Platform"/>
            <consortium name="The Broad Institute Genome Sequencing Center for Infectious Disease"/>
            <person name="Wu L."/>
            <person name="Ma J."/>
        </authorList>
    </citation>
    <scope>NUCLEOTIDE SEQUENCE [LARGE SCALE GENOMIC DNA]</scope>
    <source>
        <strain evidence="3 4">JCM 15591</strain>
    </source>
</reference>
<organism evidence="3 4">
    <name type="scientific">Nostocoides vanveenii</name>
    <dbReference type="NCBI Taxonomy" id="330835"/>
    <lineage>
        <taxon>Bacteria</taxon>
        <taxon>Bacillati</taxon>
        <taxon>Actinomycetota</taxon>
        <taxon>Actinomycetes</taxon>
        <taxon>Micrococcales</taxon>
        <taxon>Intrasporangiaceae</taxon>
        <taxon>Nostocoides</taxon>
    </lineage>
</organism>
<evidence type="ECO:0000313" key="3">
    <source>
        <dbReference type="EMBL" id="GAA1775107.1"/>
    </source>
</evidence>
<proteinExistence type="predicted"/>
<dbReference type="InterPro" id="IPR043777">
    <property type="entry name" value="DUF5719"/>
</dbReference>
<dbReference type="Pfam" id="PF18986">
    <property type="entry name" value="DUF5719"/>
    <property type="match status" value="1"/>
</dbReference>
<feature type="region of interest" description="Disordered" evidence="1">
    <location>
        <begin position="109"/>
        <end position="135"/>
    </location>
</feature>
<protein>
    <submittedName>
        <fullName evidence="3">DUF5719 family protein</fullName>
    </submittedName>
</protein>
<sequence>MTRPITAAARTVATLAAGAALVYGAGQVETTVDVRTDPVAGAAGQVAVTSSALFCPGAEIAGVPGVPSVATIATLIGSAAPVEALPPAVTSVGTTGDLQARTGQDGILATDTTATGGARSSDARTPVTATMAGPDPALVTATGARAPGLIAGQQNDAAGKTVAGLAALPCLTPTADAWLTGGSGEPGRQERLLLLNPGANSVTVDVDVFGKTGPIDAPGGRGIVVPPRARTSVLLDALAPDEASPAFHLVSRGGFVVAALNDYWLDGVTPRGIEDLAPLATPGTRLVVPGIPADVPATVRVVGAGEKEALVQIRALTTDGPRALPGGRGVLRVPAGSVAELSIPAPDATLALEITADQPVTAAALSAPKSGSDFGWSVASPATAAVSAAAYPPLAADSPRHRTLALAAVDGPVTAQVTTRAADGAPRTATIAVPADASRTFDVSDSIAVWVRPTSGAGQLHAAVTTSAPAGDDFVLAGLPLQPVRLTVTPVTVQPDRG</sequence>
<dbReference type="EMBL" id="BAAAPN010000103">
    <property type="protein sequence ID" value="GAA1775107.1"/>
    <property type="molecule type" value="Genomic_DNA"/>
</dbReference>